<reference evidence="1 2" key="1">
    <citation type="submission" date="2021-06" db="EMBL/GenBank/DDBJ databases">
        <authorList>
            <person name="Kallberg Y."/>
            <person name="Tangrot J."/>
            <person name="Rosling A."/>
        </authorList>
    </citation>
    <scope>NUCLEOTIDE SEQUENCE [LARGE SCALE GENOMIC DNA]</scope>
    <source>
        <strain evidence="1 2">120-4 pot B 10/14</strain>
    </source>
</reference>
<sequence>MFPKKYENLLNKADTQTSGLNENEIILTKLDVDCKLARFFYSAKEFMDAVHFYIKNNINPFYIGPSQTIWSAIYWILNIKLVKSVLNFILCLPKPIFYNAKYSGSESHTAEYIYNKLKTIIENVVSFKFAGIVMDNEGSM</sequence>
<evidence type="ECO:0000313" key="2">
    <source>
        <dbReference type="Proteomes" id="UP000789901"/>
    </source>
</evidence>
<proteinExistence type="predicted"/>
<dbReference type="Proteomes" id="UP000789901">
    <property type="component" value="Unassembled WGS sequence"/>
</dbReference>
<gene>
    <name evidence="1" type="ORF">GMARGA_LOCUS3203</name>
</gene>
<name>A0ABM8W4E2_GIGMA</name>
<keyword evidence="2" id="KW-1185">Reference proteome</keyword>
<organism evidence="1 2">
    <name type="scientific">Gigaspora margarita</name>
    <dbReference type="NCBI Taxonomy" id="4874"/>
    <lineage>
        <taxon>Eukaryota</taxon>
        <taxon>Fungi</taxon>
        <taxon>Fungi incertae sedis</taxon>
        <taxon>Mucoromycota</taxon>
        <taxon>Glomeromycotina</taxon>
        <taxon>Glomeromycetes</taxon>
        <taxon>Diversisporales</taxon>
        <taxon>Gigasporaceae</taxon>
        <taxon>Gigaspora</taxon>
    </lineage>
</organism>
<comment type="caution">
    <text evidence="1">The sequence shown here is derived from an EMBL/GenBank/DDBJ whole genome shotgun (WGS) entry which is preliminary data.</text>
</comment>
<evidence type="ECO:0000313" key="1">
    <source>
        <dbReference type="EMBL" id="CAG8522026.1"/>
    </source>
</evidence>
<dbReference type="EMBL" id="CAJVQB010001128">
    <property type="protein sequence ID" value="CAG8522026.1"/>
    <property type="molecule type" value="Genomic_DNA"/>
</dbReference>
<protein>
    <submittedName>
        <fullName evidence="1">17313_t:CDS:1</fullName>
    </submittedName>
</protein>
<accession>A0ABM8W4E2</accession>